<protein>
    <recommendedName>
        <fullName evidence="4">Stage II sporulation protein M</fullName>
    </recommendedName>
</protein>
<feature type="transmembrane region" description="Helical" evidence="1">
    <location>
        <begin position="200"/>
        <end position="221"/>
    </location>
</feature>
<dbReference type="PANTHER" id="PTHR35337:SF1">
    <property type="entry name" value="SLR1478 PROTEIN"/>
    <property type="match status" value="1"/>
</dbReference>
<dbReference type="RefSeq" id="WP_071455899.1">
    <property type="nucleotide sequence ID" value="NZ_CP017675.1"/>
</dbReference>
<evidence type="ECO:0000256" key="1">
    <source>
        <dbReference type="SAM" id="Phobius"/>
    </source>
</evidence>
<evidence type="ECO:0000313" key="2">
    <source>
        <dbReference type="EMBL" id="APB35062.1"/>
    </source>
</evidence>
<keyword evidence="1" id="KW-1133">Transmembrane helix</keyword>
<evidence type="ECO:0008006" key="4">
    <source>
        <dbReference type="Google" id="ProtNLM"/>
    </source>
</evidence>
<feature type="transmembrane region" description="Helical" evidence="1">
    <location>
        <begin position="227"/>
        <end position="247"/>
    </location>
</feature>
<keyword evidence="3" id="KW-1185">Reference proteome</keyword>
<dbReference type="Proteomes" id="UP000180235">
    <property type="component" value="Chromosome"/>
</dbReference>
<accession>A0A1J0AGK1</accession>
<organism evidence="2 3">
    <name type="scientific">Gloeomargarita lithophora Alchichica-D10</name>
    <dbReference type="NCBI Taxonomy" id="1188229"/>
    <lineage>
        <taxon>Bacteria</taxon>
        <taxon>Bacillati</taxon>
        <taxon>Cyanobacteriota</taxon>
        <taxon>Cyanophyceae</taxon>
        <taxon>Gloeomargaritales</taxon>
        <taxon>Gloeomargaritaceae</taxon>
        <taxon>Gloeomargarita</taxon>
    </lineage>
</organism>
<feature type="transmembrane region" description="Helical" evidence="1">
    <location>
        <begin position="292"/>
        <end position="314"/>
    </location>
</feature>
<dbReference type="EMBL" id="CP017675">
    <property type="protein sequence ID" value="APB35062.1"/>
    <property type="molecule type" value="Genomic_DNA"/>
</dbReference>
<dbReference type="AlphaFoldDB" id="A0A1J0AGK1"/>
<dbReference type="PANTHER" id="PTHR35337">
    <property type="entry name" value="SLR1478 PROTEIN"/>
    <property type="match status" value="1"/>
</dbReference>
<name>A0A1J0AGK1_9CYAN</name>
<dbReference type="KEGG" id="glt:GlitD10_2719"/>
<keyword evidence="1" id="KW-0472">Membrane</keyword>
<dbReference type="InterPro" id="IPR002798">
    <property type="entry name" value="SpoIIM-like"/>
</dbReference>
<sequence length="335" mass="36875">MDIKRWLSRREGDWQELKTLLQRLEQQGLAGLSAQEIRRLASLYRVVSGDLARARTFGLSPVLVQDLQNLTSRSYSQIYQGSRRQEWQAIGRFYRWGLPHVLRQTWGYWVAAAGIFALGGLIGWWYGWRDSSFQSLLLPPYLIAQVRERGELWTGSILGNEPWAASNIMVNNLSVSFRAVAGGITGGLLTTYFMFFNGLLIGVIGALVGEYGLAYPFWAFVAPHGALELPAIFFAGGAGLLIGRALLFPGRWGRGTALQIYGAQAAQLVYGIVPLLVIAGVIEGFFSPSEVIPLALKYLVGLALFTNLIWYGLWEPPATGSPSSASGQLSQESVQ</sequence>
<proteinExistence type="predicted"/>
<dbReference type="Pfam" id="PF01944">
    <property type="entry name" value="SpoIIM"/>
    <property type="match status" value="1"/>
</dbReference>
<gene>
    <name evidence="2" type="ORF">GlitD10_2719</name>
</gene>
<feature type="transmembrane region" description="Helical" evidence="1">
    <location>
        <begin position="106"/>
        <end position="127"/>
    </location>
</feature>
<reference evidence="2 3" key="1">
    <citation type="submission" date="2016-10" db="EMBL/GenBank/DDBJ databases">
        <title>Description of Gloeomargarita lithophora gen. nov., sp. nov., a thylakoid-bearing basal-branching cyanobacterium with intracellular carbonates, and proposal for Gloeomargaritales ord. nov.</title>
        <authorList>
            <person name="Moreira D."/>
            <person name="Tavera R."/>
            <person name="Benzerara K."/>
            <person name="Skouri-Panet F."/>
            <person name="Couradeau E."/>
            <person name="Gerard E."/>
            <person name="Loussert C."/>
            <person name="Novelo E."/>
            <person name="Zivanovic Y."/>
            <person name="Lopez-Garcia P."/>
        </authorList>
    </citation>
    <scope>NUCLEOTIDE SEQUENCE [LARGE SCALE GENOMIC DNA]</scope>
    <source>
        <strain evidence="2 3">D10</strain>
    </source>
</reference>
<evidence type="ECO:0000313" key="3">
    <source>
        <dbReference type="Proteomes" id="UP000180235"/>
    </source>
</evidence>
<dbReference type="OrthoDB" id="9800053at2"/>
<dbReference type="STRING" id="1188229.GlitD10_2719"/>
<feature type="transmembrane region" description="Helical" evidence="1">
    <location>
        <begin position="175"/>
        <end position="195"/>
    </location>
</feature>
<keyword evidence="1" id="KW-0812">Transmembrane</keyword>
<feature type="transmembrane region" description="Helical" evidence="1">
    <location>
        <begin position="268"/>
        <end position="286"/>
    </location>
</feature>